<evidence type="ECO:0000256" key="3">
    <source>
        <dbReference type="ARBA" id="ARBA00022729"/>
    </source>
</evidence>
<feature type="chain" id="PRO_5009006601" description="Putative beta-barrel assembly-enhancing protease" evidence="8">
    <location>
        <begin position="30"/>
        <end position="486"/>
    </location>
</feature>
<evidence type="ECO:0000313" key="12">
    <source>
        <dbReference type="Proteomes" id="UP000000647"/>
    </source>
</evidence>
<dbReference type="InterPro" id="IPR001915">
    <property type="entry name" value="Peptidase_M48"/>
</dbReference>
<dbReference type="HOGENOM" id="CLU_030556_1_1_6"/>
<dbReference type="GO" id="GO:0008270">
    <property type="term" value="F:zinc ion binding"/>
    <property type="evidence" value="ECO:0007669"/>
    <property type="project" value="UniProtKB-UniRule"/>
</dbReference>
<dbReference type="Proteomes" id="UP000000647">
    <property type="component" value="Chromosome"/>
</dbReference>
<dbReference type="InterPro" id="IPR051156">
    <property type="entry name" value="Mito/Outer_Membr_Metalloprot"/>
</dbReference>
<dbReference type="InterPro" id="IPR011990">
    <property type="entry name" value="TPR-like_helical_dom_sf"/>
</dbReference>
<dbReference type="Pfam" id="PF14559">
    <property type="entry name" value="TPR_19"/>
    <property type="match status" value="1"/>
</dbReference>
<evidence type="ECO:0000256" key="2">
    <source>
        <dbReference type="ARBA" id="ARBA00022723"/>
    </source>
</evidence>
<keyword evidence="12" id="KW-1185">Reference proteome</keyword>
<dbReference type="Gene3D" id="3.30.2010.10">
    <property type="entry name" value="Metalloproteases ('zincins'), catalytic domain"/>
    <property type="match status" value="1"/>
</dbReference>
<keyword evidence="6 8" id="KW-0862">Zinc</keyword>
<comment type="subcellular location">
    <subcellularLocation>
        <location evidence="8">Periplasm</location>
    </subcellularLocation>
</comment>
<dbReference type="EC" id="3.4.-.-" evidence="8"/>
<dbReference type="GO" id="GO:0051603">
    <property type="term" value="P:proteolysis involved in protein catabolic process"/>
    <property type="evidence" value="ECO:0007669"/>
    <property type="project" value="TreeGrafter"/>
</dbReference>
<feature type="active site" description="Proton donor" evidence="8">
    <location>
        <position position="206"/>
    </location>
</feature>
<feature type="active site" evidence="8">
    <location>
        <position position="138"/>
    </location>
</feature>
<dbReference type="RefSeq" id="WP_011814988.1">
    <property type="nucleotide sequence ID" value="NC_008789.1"/>
</dbReference>
<keyword evidence="1 8" id="KW-0645">Protease</keyword>
<evidence type="ECO:0000256" key="6">
    <source>
        <dbReference type="ARBA" id="ARBA00022833"/>
    </source>
</evidence>
<keyword evidence="5 8" id="KW-0378">Hydrolase</keyword>
<feature type="signal peptide" evidence="8">
    <location>
        <begin position="1"/>
        <end position="29"/>
    </location>
</feature>
<dbReference type="GO" id="GO:0042597">
    <property type="term" value="C:periplasmic space"/>
    <property type="evidence" value="ECO:0007669"/>
    <property type="project" value="UniProtKB-SubCell"/>
</dbReference>
<evidence type="ECO:0000256" key="8">
    <source>
        <dbReference type="HAMAP-Rule" id="MF_00997"/>
    </source>
</evidence>
<comment type="similarity">
    <text evidence="8">Belongs to the peptidase M48 family. BepA subfamily.</text>
</comment>
<dbReference type="HAMAP" id="MF_00997">
    <property type="entry name" value="Protease_BepA"/>
    <property type="match status" value="1"/>
</dbReference>
<dbReference type="GO" id="GO:0016020">
    <property type="term" value="C:membrane"/>
    <property type="evidence" value="ECO:0007669"/>
    <property type="project" value="InterPro"/>
</dbReference>
<dbReference type="SMART" id="SM00028">
    <property type="entry name" value="TPR"/>
    <property type="match status" value="2"/>
</dbReference>
<dbReference type="InterPro" id="IPR019734">
    <property type="entry name" value="TPR_rpt"/>
</dbReference>
<feature type="repeat" description="TPR" evidence="9">
    <location>
        <begin position="348"/>
        <end position="381"/>
    </location>
</feature>
<evidence type="ECO:0000256" key="5">
    <source>
        <dbReference type="ARBA" id="ARBA00022801"/>
    </source>
</evidence>
<dbReference type="PANTHER" id="PTHR22726">
    <property type="entry name" value="METALLOENDOPEPTIDASE OMA1"/>
    <property type="match status" value="1"/>
</dbReference>
<dbReference type="KEGG" id="hha:Hhal_2202"/>
<evidence type="ECO:0000313" key="11">
    <source>
        <dbReference type="EMBL" id="ABM62966.1"/>
    </source>
</evidence>
<comment type="function">
    <text evidence="8">Functions as both a chaperone and a metalloprotease. Maintains the integrity of the outer membrane by promoting either the assembly or the elimination of outer membrane proteins, depending on their folding state.</text>
</comment>
<keyword evidence="4 8" id="KW-0574">Periplasm</keyword>
<keyword evidence="3 8" id="KW-0732">Signal</keyword>
<dbReference type="CDD" id="cd07333">
    <property type="entry name" value="M48C_bepA_like"/>
    <property type="match status" value="1"/>
</dbReference>
<evidence type="ECO:0000256" key="1">
    <source>
        <dbReference type="ARBA" id="ARBA00022670"/>
    </source>
</evidence>
<keyword evidence="2 8" id="KW-0479">Metal-binding</keyword>
<feature type="binding site" evidence="8">
    <location>
        <position position="137"/>
    </location>
    <ligand>
        <name>Zn(2+)</name>
        <dbReference type="ChEBI" id="CHEBI:29105"/>
        <note>catalytic</note>
    </ligand>
</feature>
<evidence type="ECO:0000259" key="10">
    <source>
        <dbReference type="Pfam" id="PF01435"/>
    </source>
</evidence>
<dbReference type="Pfam" id="PF01435">
    <property type="entry name" value="Peptidase_M48"/>
    <property type="match status" value="1"/>
</dbReference>
<dbReference type="SUPFAM" id="SSF48452">
    <property type="entry name" value="TPR-like"/>
    <property type="match status" value="1"/>
</dbReference>
<sequence precursor="true">MLDRLRRTAAALLIAALTLTAPAPSPVQAESAQLPQLGVPGADALPVHKERELGAKIMRQVRQHLPLHEDPETNEYLQNLGHRLAAHSNEPGFGYSFFLVEDDQINAFALPGGYIGLHTGLIRETRTESELAGVLAHEIAHVTQRHIARQYAQSQQLNLQTAAAVLAAILIGSQSPQAGSAAAMAGIAAPIQQQLSHSRTHEQEADRVGLHNLVAAGLDPYGMPGFFERLADASRFAEDPPEYLSTHPLTERRLNEAQRLAERLEGGTVYESGHHAFIRARQQVLTNRERSTSAVAFMRDQLRRSTDDPTERAAALYGLALALSWEEGQHAQALALLNTLSAIEGERLYVLLGRGEILRAIGDTEEALATYREARSLYPGSWAATYRLAETLLADDDAKEARRVLARATRGSSGSPQLLRLLADAAHAAGREAEGYIALAEHYRGRGEHRLAVAQLNNAIRHAGEDRYQRARAEALKARWTQHAAD</sequence>
<dbReference type="PANTHER" id="PTHR22726:SF1">
    <property type="entry name" value="METALLOENDOPEPTIDASE OMA1, MITOCHONDRIAL"/>
    <property type="match status" value="1"/>
</dbReference>
<dbReference type="PROSITE" id="PS50005">
    <property type="entry name" value="TPR"/>
    <property type="match status" value="1"/>
</dbReference>
<keyword evidence="7 8" id="KW-0482">Metalloprotease</keyword>
<dbReference type="InterPro" id="IPR030873">
    <property type="entry name" value="Protease_BepA"/>
</dbReference>
<name>A1WZ54_HALHL</name>
<proteinExistence type="inferred from homology"/>
<dbReference type="EMBL" id="CP000544">
    <property type="protein sequence ID" value="ABM62966.1"/>
    <property type="molecule type" value="Genomic_DNA"/>
</dbReference>
<feature type="binding site" evidence="8">
    <location>
        <position position="141"/>
    </location>
    <ligand>
        <name>Zn(2+)</name>
        <dbReference type="ChEBI" id="CHEBI:29105"/>
        <note>catalytic</note>
    </ligand>
</feature>
<feature type="binding site" evidence="8">
    <location>
        <position position="202"/>
    </location>
    <ligand>
        <name>Zn(2+)</name>
        <dbReference type="ChEBI" id="CHEBI:29105"/>
        <note>catalytic</note>
    </ligand>
</feature>
<reference evidence="12" key="1">
    <citation type="submission" date="2006-12" db="EMBL/GenBank/DDBJ databases">
        <title>Complete sequence of Halorhodospira halophila SL1.</title>
        <authorList>
            <consortium name="US DOE Joint Genome Institute"/>
            <person name="Copeland A."/>
            <person name="Lucas S."/>
            <person name="Lapidus A."/>
            <person name="Barry K."/>
            <person name="Detter J.C."/>
            <person name="Glavina del Rio T."/>
            <person name="Hammon N."/>
            <person name="Israni S."/>
            <person name="Dalin E."/>
            <person name="Tice H."/>
            <person name="Pitluck S."/>
            <person name="Saunders E."/>
            <person name="Brettin T."/>
            <person name="Bruce D."/>
            <person name="Han C."/>
            <person name="Tapia R."/>
            <person name="Schmutz J."/>
            <person name="Larimer F."/>
            <person name="Land M."/>
            <person name="Hauser L."/>
            <person name="Kyrpides N."/>
            <person name="Mikhailova N."/>
            <person name="Hoff W."/>
            <person name="Richardson P."/>
        </authorList>
    </citation>
    <scope>NUCLEOTIDE SEQUENCE [LARGE SCALE GENOMIC DNA]</scope>
    <source>
        <strain evidence="12">DSM 244 / SL1</strain>
    </source>
</reference>
<dbReference type="OrthoDB" id="9810445at2"/>
<gene>
    <name evidence="11" type="ordered locus">Hhal_2202</name>
</gene>
<comment type="cofactor">
    <cofactor evidence="8">
        <name>Zn(2+)</name>
        <dbReference type="ChEBI" id="CHEBI:29105"/>
    </cofactor>
    <text evidence="8">Binds 1 zinc ion per subunit.</text>
</comment>
<dbReference type="eggNOG" id="COG4783">
    <property type="taxonomic scope" value="Bacteria"/>
</dbReference>
<dbReference type="AlphaFoldDB" id="A1WZ54"/>
<evidence type="ECO:0000256" key="9">
    <source>
        <dbReference type="PROSITE-ProRule" id="PRU00339"/>
    </source>
</evidence>
<organism evidence="11 12">
    <name type="scientific">Halorhodospira halophila (strain DSM 244 / SL1)</name>
    <name type="common">Ectothiorhodospira halophila (strain DSM 244 / SL1)</name>
    <dbReference type="NCBI Taxonomy" id="349124"/>
    <lineage>
        <taxon>Bacteria</taxon>
        <taxon>Pseudomonadati</taxon>
        <taxon>Pseudomonadota</taxon>
        <taxon>Gammaproteobacteria</taxon>
        <taxon>Chromatiales</taxon>
        <taxon>Ectothiorhodospiraceae</taxon>
        <taxon>Halorhodospira</taxon>
    </lineage>
</organism>
<protein>
    <recommendedName>
        <fullName evidence="8">Putative beta-barrel assembly-enhancing protease</fullName>
        <ecNumber evidence="8">3.4.-.-</ecNumber>
    </recommendedName>
</protein>
<reference evidence="11 12" key="2">
    <citation type="journal article" date="2013" name="Stand. Genomic Sci.">
        <title>Complete genome sequence of Halorhodospira halophila SL1.</title>
        <authorList>
            <person name="Challacombe J.F."/>
            <person name="Majid S."/>
            <person name="Deole R."/>
            <person name="Brettin T.S."/>
            <person name="Bruce D."/>
            <person name="Delano S.F."/>
            <person name="Detter J.C."/>
            <person name="Gleasner C.D."/>
            <person name="Han C.S."/>
            <person name="Misra M."/>
            <person name="Reitenga K.G."/>
            <person name="Mikhailova N."/>
            <person name="Woyke T."/>
            <person name="Pitluck S."/>
            <person name="Nolan M."/>
            <person name="Land M.L."/>
            <person name="Saunders E."/>
            <person name="Tapia R."/>
            <person name="Lapidus A."/>
            <person name="Ivanova N."/>
            <person name="Hoff W.D."/>
        </authorList>
    </citation>
    <scope>NUCLEOTIDE SEQUENCE [LARGE SCALE GENOMIC DNA]</scope>
    <source>
        <strain evidence="12">DSM 244 / SL1</strain>
    </source>
</reference>
<dbReference type="STRING" id="349124.Hhal_2202"/>
<evidence type="ECO:0000256" key="7">
    <source>
        <dbReference type="ARBA" id="ARBA00023049"/>
    </source>
</evidence>
<keyword evidence="9" id="KW-0802">TPR repeat</keyword>
<evidence type="ECO:0000256" key="4">
    <source>
        <dbReference type="ARBA" id="ARBA00022764"/>
    </source>
</evidence>
<feature type="domain" description="Peptidase M48" evidence="10">
    <location>
        <begin position="71"/>
        <end position="259"/>
    </location>
</feature>
<accession>A1WZ54</accession>
<dbReference type="Gene3D" id="1.25.40.10">
    <property type="entry name" value="Tetratricopeptide repeat domain"/>
    <property type="match status" value="1"/>
</dbReference>
<dbReference type="GO" id="GO:0004222">
    <property type="term" value="F:metalloendopeptidase activity"/>
    <property type="evidence" value="ECO:0007669"/>
    <property type="project" value="InterPro"/>
</dbReference>